<dbReference type="GO" id="GO:0006631">
    <property type="term" value="P:fatty acid metabolic process"/>
    <property type="evidence" value="ECO:0007669"/>
    <property type="project" value="TreeGrafter"/>
</dbReference>
<feature type="domain" description="AMP-dependent synthetase/ligase" evidence="3">
    <location>
        <begin position="67"/>
        <end position="406"/>
    </location>
</feature>
<dbReference type="Gene3D" id="3.30.300.30">
    <property type="match status" value="1"/>
</dbReference>
<protein>
    <submittedName>
        <fullName evidence="5">AMP-dependent synthetase</fullName>
    </submittedName>
</protein>
<sequence length="551" mass="58258">MPQQFTDPYPGPVGIRPPAGLCEAYVRRGWWGRASLTSLLAESLVTHAAIPVKIHSAVRPWTGAVGDLDVAARRVSAALLRRGVNPGDVVAIALPNWAEAFAAFYGALLAGAVVLPIPHFYGHRELRFALTQAAAKVLIVADRVGARDVVSEVDDVRATTPALECVVVVGGRAPKWAFDFNDFIDGVPLGQVAVVDPAATAAIAYTSGTGSSPKGVLLSHRALVFELHHHMTDYVRPRRPQLMGLPASHVGGMLFTSLHPVMTGKPLYVTDSWNPTAVLRAMAAEGLSAGSGSPLFLTSLLDDPHFTSAHADLMGEVVQGGSPVPQSLVRRATELGISVIKAYGSTEHPSVTATASVDAACHQVATVGQALLGVDLRAVDASGAVCGSGVPGEIQTRGPDMFSGYLDATATRDAIDADGWFSTGDVGALDDQGYLTITDRKKDVIIRGGENISAVEVEELLSQLPGVAEVAVVAGPDDRMGERACAFVRVRAAADDLTMPRMREHLRSLGLATRKWPEEIRIVDDFPRTASGKIRKVDLRAELGSTYAVTD</sequence>
<dbReference type="EMBL" id="RCZG01000001">
    <property type="protein sequence ID" value="TPG36635.1"/>
    <property type="molecule type" value="Genomic_DNA"/>
</dbReference>
<comment type="caution">
    <text evidence="5">The sequence shown here is derived from an EMBL/GenBank/DDBJ whole genome shotgun (WGS) entry which is preliminary data.</text>
</comment>
<proteinExistence type="inferred from homology"/>
<dbReference type="PANTHER" id="PTHR43201">
    <property type="entry name" value="ACYL-COA SYNTHETASE"/>
    <property type="match status" value="1"/>
</dbReference>
<reference evidence="5 6" key="1">
    <citation type="journal article" date="2019" name="Environ. Microbiol.">
        <title>Species interactions and distinct microbial communities in high Arctic permafrost affected cryosols are associated with the CH4 and CO2 gas fluxes.</title>
        <authorList>
            <person name="Altshuler I."/>
            <person name="Hamel J."/>
            <person name="Turney S."/>
            <person name="Magnuson E."/>
            <person name="Levesque R."/>
            <person name="Greer C."/>
            <person name="Whyte L.G."/>
        </authorList>
    </citation>
    <scope>NUCLEOTIDE SEQUENCE [LARGE SCALE GENOMIC DNA]</scope>
    <source>
        <strain evidence="5 6">S5.20</strain>
    </source>
</reference>
<dbReference type="Proteomes" id="UP000320095">
    <property type="component" value="Unassembled WGS sequence"/>
</dbReference>
<organism evidence="5 6">
    <name type="scientific">Mycolicibacterium hodleri</name>
    <dbReference type="NCBI Taxonomy" id="49897"/>
    <lineage>
        <taxon>Bacteria</taxon>
        <taxon>Bacillati</taxon>
        <taxon>Actinomycetota</taxon>
        <taxon>Actinomycetes</taxon>
        <taxon>Mycobacteriales</taxon>
        <taxon>Mycobacteriaceae</taxon>
        <taxon>Mycolicibacterium</taxon>
    </lineage>
</organism>
<dbReference type="InterPro" id="IPR042099">
    <property type="entry name" value="ANL_N_sf"/>
</dbReference>
<dbReference type="InterPro" id="IPR045851">
    <property type="entry name" value="AMP-bd_C_sf"/>
</dbReference>
<evidence type="ECO:0000256" key="1">
    <source>
        <dbReference type="ARBA" id="ARBA00006432"/>
    </source>
</evidence>
<evidence type="ECO:0000256" key="2">
    <source>
        <dbReference type="ARBA" id="ARBA00022598"/>
    </source>
</evidence>
<evidence type="ECO:0000259" key="4">
    <source>
        <dbReference type="Pfam" id="PF13193"/>
    </source>
</evidence>
<dbReference type="RefSeq" id="WP_140687376.1">
    <property type="nucleotide sequence ID" value="NZ_RCZG01000001.1"/>
</dbReference>
<dbReference type="OrthoDB" id="9803968at2"/>
<evidence type="ECO:0000313" key="6">
    <source>
        <dbReference type="Proteomes" id="UP000320095"/>
    </source>
</evidence>
<keyword evidence="6" id="KW-1185">Reference proteome</keyword>
<dbReference type="PANTHER" id="PTHR43201:SF5">
    <property type="entry name" value="MEDIUM-CHAIN ACYL-COA LIGASE ACSF2, MITOCHONDRIAL"/>
    <property type="match status" value="1"/>
</dbReference>
<dbReference type="InterPro" id="IPR025110">
    <property type="entry name" value="AMP-bd_C"/>
</dbReference>
<dbReference type="Pfam" id="PF00501">
    <property type="entry name" value="AMP-binding"/>
    <property type="match status" value="1"/>
</dbReference>
<dbReference type="InterPro" id="IPR000873">
    <property type="entry name" value="AMP-dep_synth/lig_dom"/>
</dbReference>
<accession>A0A502EFY4</accession>
<dbReference type="SUPFAM" id="SSF56801">
    <property type="entry name" value="Acetyl-CoA synthetase-like"/>
    <property type="match status" value="1"/>
</dbReference>
<feature type="domain" description="AMP-binding enzyme C-terminal" evidence="4">
    <location>
        <begin position="456"/>
        <end position="533"/>
    </location>
</feature>
<dbReference type="AlphaFoldDB" id="A0A502EFY4"/>
<keyword evidence="2" id="KW-0436">Ligase</keyword>
<dbReference type="GO" id="GO:0031956">
    <property type="term" value="F:medium-chain fatty acid-CoA ligase activity"/>
    <property type="evidence" value="ECO:0007669"/>
    <property type="project" value="TreeGrafter"/>
</dbReference>
<dbReference type="Pfam" id="PF13193">
    <property type="entry name" value="AMP-binding_C"/>
    <property type="match status" value="1"/>
</dbReference>
<comment type="similarity">
    <text evidence="1">Belongs to the ATP-dependent AMP-binding enzyme family.</text>
</comment>
<name>A0A502EFY4_9MYCO</name>
<evidence type="ECO:0000259" key="3">
    <source>
        <dbReference type="Pfam" id="PF00501"/>
    </source>
</evidence>
<dbReference type="Gene3D" id="3.40.50.12780">
    <property type="entry name" value="N-terminal domain of ligase-like"/>
    <property type="match status" value="1"/>
</dbReference>
<gene>
    <name evidence="5" type="ORF">EAH80_01385</name>
</gene>
<evidence type="ECO:0000313" key="5">
    <source>
        <dbReference type="EMBL" id="TPG36635.1"/>
    </source>
</evidence>